<evidence type="ECO:0000256" key="1">
    <source>
        <dbReference type="ARBA" id="ARBA00004651"/>
    </source>
</evidence>
<evidence type="ECO:0000256" key="5">
    <source>
        <dbReference type="ARBA" id="ARBA00023136"/>
    </source>
</evidence>
<dbReference type="AlphaFoldDB" id="A0A402B6L5"/>
<feature type="transmembrane region" description="Helical" evidence="6">
    <location>
        <begin position="245"/>
        <end position="267"/>
    </location>
</feature>
<evidence type="ECO:0000313" key="7">
    <source>
        <dbReference type="EMBL" id="GCE26984.1"/>
    </source>
</evidence>
<dbReference type="RefSeq" id="WP_126627376.1">
    <property type="nucleotide sequence ID" value="NZ_BIFT01000001.1"/>
</dbReference>
<feature type="transmembrane region" description="Helical" evidence="6">
    <location>
        <begin position="199"/>
        <end position="224"/>
    </location>
</feature>
<dbReference type="OrthoDB" id="147317at2"/>
<keyword evidence="4 6" id="KW-1133">Transmembrane helix</keyword>
<gene>
    <name evidence="7" type="ORF">KDA_24680</name>
</gene>
<sequence length="451" mass="50655">MVGGRDMAAAQSYAIRDKHSAPTKRNHTRIWKNSVLTGSMLINVSIYILIARSLGPHVFGSYLFAQWLASVTIPMLGTGMSTLASRQIAETQSRESPRLMAGIFYFLWYRQHRSILWYCLAYLLLSFVLTHIFHDFSPGLLLLSCLATLPLLLSSVAGITLRSLRRSDLLIMLNLFGHLLTLLFILISTQINEEPVESFILAFTLSHTITLVLAVICVVSLLPLEQALAPGIFLKERLIHNMHLSRLHFALDAIVWQRSELLLLAFWHNSEVLGFYALSAIISTRIIGLAPALFSQWIFPLVIRYLPRHRYLNQYDAFVKTSCYIIFLAVPICTVMILLCPHILALFFGSAYLPMVKPLRILLIAAVFGSIATVGLTHMASQEQHDMQHIQRIQQEFNLGVACLKIVLALPLVLLWGMVGAAIASTLAQIFSAVISILLCKKLLMRHEKLL</sequence>
<feature type="transmembrane region" description="Helical" evidence="6">
    <location>
        <begin position="397"/>
        <end position="416"/>
    </location>
</feature>
<feature type="transmembrane region" description="Helical" evidence="6">
    <location>
        <begin position="324"/>
        <end position="353"/>
    </location>
</feature>
<name>A0A402B6L5_9CHLR</name>
<evidence type="ECO:0000256" key="4">
    <source>
        <dbReference type="ARBA" id="ARBA00022989"/>
    </source>
</evidence>
<feature type="transmembrane region" description="Helical" evidence="6">
    <location>
        <begin position="140"/>
        <end position="161"/>
    </location>
</feature>
<reference evidence="8" key="1">
    <citation type="submission" date="2018-12" db="EMBL/GenBank/DDBJ databases">
        <title>Tengunoibacter tsumagoiensis gen. nov., sp. nov., Dictyobacter kobayashii sp. nov., D. alpinus sp. nov., and D. joshuensis sp. nov. and description of Dictyobacteraceae fam. nov. within the order Ktedonobacterales isolated from Tengu-no-mugimeshi.</title>
        <authorList>
            <person name="Wang C.M."/>
            <person name="Zheng Y."/>
            <person name="Sakai Y."/>
            <person name="Toyoda A."/>
            <person name="Minakuchi Y."/>
            <person name="Abe K."/>
            <person name="Yokota A."/>
            <person name="Yabe S."/>
        </authorList>
    </citation>
    <scope>NUCLEOTIDE SEQUENCE [LARGE SCALE GENOMIC DNA]</scope>
    <source>
        <strain evidence="8">Uno16</strain>
    </source>
</reference>
<feature type="transmembrane region" description="Helical" evidence="6">
    <location>
        <begin position="168"/>
        <end position="187"/>
    </location>
</feature>
<protein>
    <submittedName>
        <fullName evidence="7">Flippase</fullName>
    </submittedName>
</protein>
<keyword evidence="2" id="KW-1003">Cell membrane</keyword>
<feature type="transmembrane region" description="Helical" evidence="6">
    <location>
        <begin position="359"/>
        <end position="376"/>
    </location>
</feature>
<feature type="transmembrane region" description="Helical" evidence="6">
    <location>
        <begin position="115"/>
        <end position="134"/>
    </location>
</feature>
<dbReference type="GO" id="GO:0005886">
    <property type="term" value="C:plasma membrane"/>
    <property type="evidence" value="ECO:0007669"/>
    <property type="project" value="UniProtKB-SubCell"/>
</dbReference>
<keyword evidence="3 6" id="KW-0812">Transmembrane</keyword>
<dbReference type="InterPro" id="IPR050833">
    <property type="entry name" value="Poly_Biosynth_Transport"/>
</dbReference>
<dbReference type="PANTHER" id="PTHR30250:SF11">
    <property type="entry name" value="O-ANTIGEN TRANSPORTER-RELATED"/>
    <property type="match status" value="1"/>
</dbReference>
<dbReference type="Proteomes" id="UP000287171">
    <property type="component" value="Unassembled WGS sequence"/>
</dbReference>
<accession>A0A402B6L5</accession>
<evidence type="ECO:0000313" key="8">
    <source>
        <dbReference type="Proteomes" id="UP000287171"/>
    </source>
</evidence>
<evidence type="ECO:0000256" key="3">
    <source>
        <dbReference type="ARBA" id="ARBA00022692"/>
    </source>
</evidence>
<organism evidence="7 8">
    <name type="scientific">Dictyobacter alpinus</name>
    <dbReference type="NCBI Taxonomy" id="2014873"/>
    <lineage>
        <taxon>Bacteria</taxon>
        <taxon>Bacillati</taxon>
        <taxon>Chloroflexota</taxon>
        <taxon>Ktedonobacteria</taxon>
        <taxon>Ktedonobacterales</taxon>
        <taxon>Dictyobacteraceae</taxon>
        <taxon>Dictyobacter</taxon>
    </lineage>
</organism>
<evidence type="ECO:0000256" key="2">
    <source>
        <dbReference type="ARBA" id="ARBA00022475"/>
    </source>
</evidence>
<proteinExistence type="predicted"/>
<comment type="caution">
    <text evidence="7">The sequence shown here is derived from an EMBL/GenBank/DDBJ whole genome shotgun (WGS) entry which is preliminary data.</text>
</comment>
<feature type="transmembrane region" description="Helical" evidence="6">
    <location>
        <begin position="422"/>
        <end position="440"/>
    </location>
</feature>
<dbReference type="PANTHER" id="PTHR30250">
    <property type="entry name" value="PST FAMILY PREDICTED COLANIC ACID TRANSPORTER"/>
    <property type="match status" value="1"/>
</dbReference>
<feature type="transmembrane region" description="Helical" evidence="6">
    <location>
        <begin position="30"/>
        <end position="50"/>
    </location>
</feature>
<comment type="subcellular location">
    <subcellularLocation>
        <location evidence="1">Cell membrane</location>
        <topology evidence="1">Multi-pass membrane protein</topology>
    </subcellularLocation>
</comment>
<feature type="transmembrane region" description="Helical" evidence="6">
    <location>
        <begin position="62"/>
        <end position="84"/>
    </location>
</feature>
<keyword evidence="5 6" id="KW-0472">Membrane</keyword>
<keyword evidence="8" id="KW-1185">Reference proteome</keyword>
<feature type="transmembrane region" description="Helical" evidence="6">
    <location>
        <begin position="273"/>
        <end position="303"/>
    </location>
</feature>
<evidence type="ECO:0000256" key="6">
    <source>
        <dbReference type="SAM" id="Phobius"/>
    </source>
</evidence>
<dbReference type="EMBL" id="BIFT01000001">
    <property type="protein sequence ID" value="GCE26984.1"/>
    <property type="molecule type" value="Genomic_DNA"/>
</dbReference>